<dbReference type="AlphaFoldDB" id="A0AAJ1RZZ4"/>
<evidence type="ECO:0000259" key="2">
    <source>
        <dbReference type="PROSITE" id="PS51898"/>
    </source>
</evidence>
<protein>
    <submittedName>
        <fullName evidence="3">Tyrosine-type recombinase/integrase</fullName>
    </submittedName>
</protein>
<dbReference type="PANTHER" id="PTHR30349">
    <property type="entry name" value="PHAGE INTEGRASE-RELATED"/>
    <property type="match status" value="1"/>
</dbReference>
<dbReference type="GO" id="GO:0006310">
    <property type="term" value="P:DNA recombination"/>
    <property type="evidence" value="ECO:0007669"/>
    <property type="project" value="UniProtKB-KW"/>
</dbReference>
<dbReference type="Proteomes" id="UP001229081">
    <property type="component" value="Unassembled WGS sequence"/>
</dbReference>
<name>A0AAJ1RZZ4_9MYCO</name>
<sequence length="163" mass="18249">MATPKSDASTDRTIPLAPWLADDLRQYLTTAHPFAGRKRIPHAPLFPSKRTRAGRSAVQVEDFDWAEPIVGDNLYQTYFQPACKALGLGSVRLHDCRHTFATLALSAGENYMQVSKWLGHSSFVLTLTTYADYIREEDAAAPKFDRPTTKAPEKVVPLRWTAD</sequence>
<feature type="domain" description="Tyr recombinase" evidence="2">
    <location>
        <begin position="1"/>
        <end position="143"/>
    </location>
</feature>
<keyword evidence="1" id="KW-0233">DNA recombination</keyword>
<dbReference type="SUPFAM" id="SSF56349">
    <property type="entry name" value="DNA breaking-rejoining enzymes"/>
    <property type="match status" value="1"/>
</dbReference>
<dbReference type="InterPro" id="IPR013762">
    <property type="entry name" value="Integrase-like_cat_sf"/>
</dbReference>
<dbReference type="InterPro" id="IPR050090">
    <property type="entry name" value="Tyrosine_recombinase_XerCD"/>
</dbReference>
<evidence type="ECO:0000313" key="4">
    <source>
        <dbReference type="Proteomes" id="UP001229081"/>
    </source>
</evidence>
<dbReference type="Gene3D" id="1.10.443.10">
    <property type="entry name" value="Intergrase catalytic core"/>
    <property type="match status" value="1"/>
</dbReference>
<dbReference type="PANTHER" id="PTHR30349:SF64">
    <property type="entry name" value="PROPHAGE INTEGRASE INTD-RELATED"/>
    <property type="match status" value="1"/>
</dbReference>
<evidence type="ECO:0000256" key="1">
    <source>
        <dbReference type="ARBA" id="ARBA00023172"/>
    </source>
</evidence>
<dbReference type="GO" id="GO:0003677">
    <property type="term" value="F:DNA binding"/>
    <property type="evidence" value="ECO:0007669"/>
    <property type="project" value="InterPro"/>
</dbReference>
<accession>A0AAJ1RZZ4</accession>
<comment type="caution">
    <text evidence="3">The sequence shown here is derived from an EMBL/GenBank/DDBJ whole genome shotgun (WGS) entry which is preliminary data.</text>
</comment>
<reference evidence="3" key="1">
    <citation type="submission" date="2023-06" db="EMBL/GenBank/DDBJ databases">
        <title>Identification of two novel mycobacterium reveal diversities and complexities of Mycobacterium gordonae clade.</title>
        <authorList>
            <person name="Matsumoto Y."/>
            <person name="Nakamura S."/>
            <person name="Motooka D."/>
            <person name="Fukushima K."/>
        </authorList>
    </citation>
    <scope>NUCLEOTIDE SEQUENCE</scope>
    <source>
        <strain evidence="3">TY812</strain>
    </source>
</reference>
<dbReference type="Pfam" id="PF00589">
    <property type="entry name" value="Phage_integrase"/>
    <property type="match status" value="1"/>
</dbReference>
<dbReference type="InterPro" id="IPR011010">
    <property type="entry name" value="DNA_brk_join_enz"/>
</dbReference>
<proteinExistence type="predicted"/>
<dbReference type="GO" id="GO:0015074">
    <property type="term" value="P:DNA integration"/>
    <property type="evidence" value="ECO:0007669"/>
    <property type="project" value="InterPro"/>
</dbReference>
<dbReference type="PROSITE" id="PS51898">
    <property type="entry name" value="TYR_RECOMBINASE"/>
    <property type="match status" value="1"/>
</dbReference>
<evidence type="ECO:0000313" key="3">
    <source>
        <dbReference type="EMBL" id="MDP7733982.1"/>
    </source>
</evidence>
<organism evidence="3 4">
    <name type="scientific">Mycobacterium paragordonae</name>
    <dbReference type="NCBI Taxonomy" id="1389713"/>
    <lineage>
        <taxon>Bacteria</taxon>
        <taxon>Bacillati</taxon>
        <taxon>Actinomycetota</taxon>
        <taxon>Actinomycetes</taxon>
        <taxon>Mycobacteriales</taxon>
        <taxon>Mycobacteriaceae</taxon>
        <taxon>Mycobacterium</taxon>
    </lineage>
</organism>
<dbReference type="InterPro" id="IPR002104">
    <property type="entry name" value="Integrase_catalytic"/>
</dbReference>
<dbReference type="EMBL" id="JAUFSA010000001">
    <property type="protein sequence ID" value="MDP7733982.1"/>
    <property type="molecule type" value="Genomic_DNA"/>
</dbReference>
<gene>
    <name evidence="3" type="ORF">QXL92_04350</name>
</gene>